<dbReference type="InterPro" id="IPR011055">
    <property type="entry name" value="Dup_hybrid_motif"/>
</dbReference>
<feature type="transmembrane region" description="Helical" evidence="2">
    <location>
        <begin position="27"/>
        <end position="50"/>
    </location>
</feature>
<keyword evidence="5" id="KW-1185">Reference proteome</keyword>
<sequence length="303" mass="34490">MKDRIYVSIVDEEGSKQFNLHKVAKKIFIYTLLVVFVLIVSGFFLMTYLMKQVQEISAEKEKITQNYKNTFYQNQNLKSQIDERSLELIKVSKRVDDLEDIVSLSKNIDEPFDESNVELVFSPAQKNLLLQIIPNGNPIEGNAKIASVKLRPHPSKGTYGVDSGIDYITPLKTPIYATADGIVDLSRLGTKGYGKFIKLTHAYGFSSMYAHLSEVLVKKGDFVQKGQLIGYSGNTGNSNGARLYYEIRFLGGYQNALDYIQWGQENFDSIFSKQTHVRWKRLLWALDDLKQLQNHRNTPQEGA</sequence>
<dbReference type="SUPFAM" id="SSF51261">
    <property type="entry name" value="Duplicated hybrid motif"/>
    <property type="match status" value="1"/>
</dbReference>
<evidence type="ECO:0000313" key="5">
    <source>
        <dbReference type="Proteomes" id="UP000257045"/>
    </source>
</evidence>
<keyword evidence="2" id="KW-1133">Transmembrane helix</keyword>
<gene>
    <name evidence="4" type="ORF">CQA58_02940</name>
</gene>
<evidence type="ECO:0000259" key="3">
    <source>
        <dbReference type="Pfam" id="PF01551"/>
    </source>
</evidence>
<dbReference type="PANTHER" id="PTHR21666">
    <property type="entry name" value="PEPTIDASE-RELATED"/>
    <property type="match status" value="1"/>
</dbReference>
<accession>A0A3D8J2S5</accession>
<protein>
    <submittedName>
        <fullName evidence="4">Peptidase</fullName>
    </submittedName>
</protein>
<dbReference type="EMBL" id="NXLV01000003">
    <property type="protein sequence ID" value="RDU71516.1"/>
    <property type="molecule type" value="Genomic_DNA"/>
</dbReference>
<dbReference type="InterPro" id="IPR050570">
    <property type="entry name" value="Cell_wall_metabolism_enzyme"/>
</dbReference>
<dbReference type="Proteomes" id="UP000257045">
    <property type="component" value="Unassembled WGS sequence"/>
</dbReference>
<keyword evidence="1" id="KW-0732">Signal</keyword>
<dbReference type="Gene3D" id="2.70.70.10">
    <property type="entry name" value="Glucose Permease (Domain IIA)"/>
    <property type="match status" value="1"/>
</dbReference>
<proteinExistence type="predicted"/>
<dbReference type="AlphaFoldDB" id="A0A3D8J2S5"/>
<dbReference type="OrthoDB" id="9815245at2"/>
<reference evidence="4 5" key="1">
    <citation type="submission" date="2018-04" db="EMBL/GenBank/DDBJ databases">
        <title>Novel Campyloabacter and Helicobacter Species and Strains.</title>
        <authorList>
            <person name="Mannion A.J."/>
            <person name="Shen Z."/>
            <person name="Fox J.G."/>
        </authorList>
    </citation>
    <scope>NUCLEOTIDE SEQUENCE [LARGE SCALE GENOMIC DNA]</scope>
    <source>
        <strain evidence="4 5">MIT 04-9366</strain>
    </source>
</reference>
<keyword evidence="2" id="KW-0472">Membrane</keyword>
<dbReference type="RefSeq" id="WP_115569227.1">
    <property type="nucleotide sequence ID" value="NZ_NXLV01000003.1"/>
</dbReference>
<feature type="domain" description="M23ase beta-sheet core" evidence="3">
    <location>
        <begin position="163"/>
        <end position="254"/>
    </location>
</feature>
<comment type="caution">
    <text evidence="4">The sequence shown here is derived from an EMBL/GenBank/DDBJ whole genome shotgun (WGS) entry which is preliminary data.</text>
</comment>
<dbReference type="CDD" id="cd12797">
    <property type="entry name" value="M23_peptidase"/>
    <property type="match status" value="1"/>
</dbReference>
<organism evidence="4 5">
    <name type="scientific">Helicobacter brantae</name>
    <dbReference type="NCBI Taxonomy" id="375927"/>
    <lineage>
        <taxon>Bacteria</taxon>
        <taxon>Pseudomonadati</taxon>
        <taxon>Campylobacterota</taxon>
        <taxon>Epsilonproteobacteria</taxon>
        <taxon>Campylobacterales</taxon>
        <taxon>Helicobacteraceae</taxon>
        <taxon>Helicobacter</taxon>
    </lineage>
</organism>
<dbReference type="InterPro" id="IPR016047">
    <property type="entry name" value="M23ase_b-sheet_dom"/>
</dbReference>
<keyword evidence="2" id="KW-0812">Transmembrane</keyword>
<dbReference type="GO" id="GO:0004222">
    <property type="term" value="F:metalloendopeptidase activity"/>
    <property type="evidence" value="ECO:0007669"/>
    <property type="project" value="TreeGrafter"/>
</dbReference>
<evidence type="ECO:0000256" key="2">
    <source>
        <dbReference type="SAM" id="Phobius"/>
    </source>
</evidence>
<evidence type="ECO:0000256" key="1">
    <source>
        <dbReference type="ARBA" id="ARBA00022729"/>
    </source>
</evidence>
<evidence type="ECO:0000313" key="4">
    <source>
        <dbReference type="EMBL" id="RDU71516.1"/>
    </source>
</evidence>
<name>A0A3D8J2S5_9HELI</name>
<dbReference type="Pfam" id="PF01551">
    <property type="entry name" value="Peptidase_M23"/>
    <property type="match status" value="1"/>
</dbReference>
<dbReference type="PANTHER" id="PTHR21666:SF289">
    <property type="entry name" value="L-ALA--D-GLU ENDOPEPTIDASE"/>
    <property type="match status" value="1"/>
</dbReference>